<protein>
    <submittedName>
        <fullName evidence="2">Uncharacterized protein</fullName>
    </submittedName>
</protein>
<feature type="transmembrane region" description="Helical" evidence="1">
    <location>
        <begin position="37"/>
        <end position="60"/>
    </location>
</feature>
<sequence>MDALQMLRNFLIAFLVLMTIIVIPLSILAVVNPDEHGVPVGTMISISIGAVVFVINNHLIRKFERRIQSRMRESESHG</sequence>
<keyword evidence="3" id="KW-1185">Reference proteome</keyword>
<keyword evidence="1" id="KW-0812">Transmembrane</keyword>
<evidence type="ECO:0000313" key="2">
    <source>
        <dbReference type="EMBL" id="MBM7631402.1"/>
    </source>
</evidence>
<feature type="transmembrane region" description="Helical" evidence="1">
    <location>
        <begin position="12"/>
        <end position="31"/>
    </location>
</feature>
<keyword evidence="1" id="KW-1133">Transmembrane helix</keyword>
<evidence type="ECO:0000256" key="1">
    <source>
        <dbReference type="SAM" id="Phobius"/>
    </source>
</evidence>
<dbReference type="EMBL" id="JAFBEC010000001">
    <property type="protein sequence ID" value="MBM7631402.1"/>
    <property type="molecule type" value="Genomic_DNA"/>
</dbReference>
<dbReference type="RefSeq" id="WP_042358146.1">
    <property type="nucleotide sequence ID" value="NZ_JAFBEC010000001.1"/>
</dbReference>
<proteinExistence type="predicted"/>
<organism evidence="2 3">
    <name type="scientific">Geomicrobium sediminis</name>
    <dbReference type="NCBI Taxonomy" id="1347788"/>
    <lineage>
        <taxon>Bacteria</taxon>
        <taxon>Bacillati</taxon>
        <taxon>Bacillota</taxon>
        <taxon>Bacilli</taxon>
        <taxon>Bacillales</taxon>
        <taxon>Geomicrobium</taxon>
    </lineage>
</organism>
<accession>A0ABS2P7L7</accession>
<name>A0ABS2P7L7_9BACL</name>
<dbReference type="Proteomes" id="UP000741863">
    <property type="component" value="Unassembled WGS sequence"/>
</dbReference>
<gene>
    <name evidence="2" type="ORF">JOD17_000493</name>
</gene>
<evidence type="ECO:0000313" key="3">
    <source>
        <dbReference type="Proteomes" id="UP000741863"/>
    </source>
</evidence>
<comment type="caution">
    <text evidence="2">The sequence shown here is derived from an EMBL/GenBank/DDBJ whole genome shotgun (WGS) entry which is preliminary data.</text>
</comment>
<reference evidence="2 3" key="1">
    <citation type="submission" date="2021-01" db="EMBL/GenBank/DDBJ databases">
        <title>Genomic Encyclopedia of Type Strains, Phase IV (KMG-IV): sequencing the most valuable type-strain genomes for metagenomic binning, comparative biology and taxonomic classification.</title>
        <authorList>
            <person name="Goeker M."/>
        </authorList>
    </citation>
    <scope>NUCLEOTIDE SEQUENCE [LARGE SCALE GENOMIC DNA]</scope>
    <source>
        <strain evidence="2 3">DSM 25540</strain>
    </source>
</reference>
<keyword evidence="1" id="KW-0472">Membrane</keyword>